<proteinExistence type="predicted"/>
<protein>
    <submittedName>
        <fullName evidence="1">Uncharacterized protein</fullName>
    </submittedName>
</protein>
<evidence type="ECO:0000313" key="1">
    <source>
        <dbReference type="EMBL" id="KAF1950153.1"/>
    </source>
</evidence>
<name>A0A6A5TBM5_9PLEO</name>
<gene>
    <name evidence="1" type="ORF">CC80DRAFT_509933</name>
</gene>
<organism evidence="1 2">
    <name type="scientific">Byssothecium circinans</name>
    <dbReference type="NCBI Taxonomy" id="147558"/>
    <lineage>
        <taxon>Eukaryota</taxon>
        <taxon>Fungi</taxon>
        <taxon>Dikarya</taxon>
        <taxon>Ascomycota</taxon>
        <taxon>Pezizomycotina</taxon>
        <taxon>Dothideomycetes</taxon>
        <taxon>Pleosporomycetidae</taxon>
        <taxon>Pleosporales</taxon>
        <taxon>Massarineae</taxon>
        <taxon>Massarinaceae</taxon>
        <taxon>Byssothecium</taxon>
    </lineage>
</organism>
<evidence type="ECO:0000313" key="2">
    <source>
        <dbReference type="Proteomes" id="UP000800035"/>
    </source>
</evidence>
<reference evidence="1" key="1">
    <citation type="journal article" date="2020" name="Stud. Mycol.">
        <title>101 Dothideomycetes genomes: a test case for predicting lifestyles and emergence of pathogens.</title>
        <authorList>
            <person name="Haridas S."/>
            <person name="Albert R."/>
            <person name="Binder M."/>
            <person name="Bloem J."/>
            <person name="Labutti K."/>
            <person name="Salamov A."/>
            <person name="Andreopoulos B."/>
            <person name="Baker S."/>
            <person name="Barry K."/>
            <person name="Bills G."/>
            <person name="Bluhm B."/>
            <person name="Cannon C."/>
            <person name="Castanera R."/>
            <person name="Culley D."/>
            <person name="Daum C."/>
            <person name="Ezra D."/>
            <person name="Gonzalez J."/>
            <person name="Henrissat B."/>
            <person name="Kuo A."/>
            <person name="Liang C."/>
            <person name="Lipzen A."/>
            <person name="Lutzoni F."/>
            <person name="Magnuson J."/>
            <person name="Mondo S."/>
            <person name="Nolan M."/>
            <person name="Ohm R."/>
            <person name="Pangilinan J."/>
            <person name="Park H.-J."/>
            <person name="Ramirez L."/>
            <person name="Alfaro M."/>
            <person name="Sun H."/>
            <person name="Tritt A."/>
            <person name="Yoshinaga Y."/>
            <person name="Zwiers L.-H."/>
            <person name="Turgeon B."/>
            <person name="Goodwin S."/>
            <person name="Spatafora J."/>
            <person name="Crous P."/>
            <person name="Grigoriev I."/>
        </authorList>
    </citation>
    <scope>NUCLEOTIDE SEQUENCE</scope>
    <source>
        <strain evidence="1">CBS 675.92</strain>
    </source>
</reference>
<dbReference type="EMBL" id="ML977028">
    <property type="protein sequence ID" value="KAF1950153.1"/>
    <property type="molecule type" value="Genomic_DNA"/>
</dbReference>
<accession>A0A6A5TBM5</accession>
<dbReference type="AlphaFoldDB" id="A0A6A5TBM5"/>
<dbReference type="Proteomes" id="UP000800035">
    <property type="component" value="Unassembled WGS sequence"/>
</dbReference>
<keyword evidence="2" id="KW-1185">Reference proteome</keyword>
<sequence>MSINPYKFDTLAALAFFLQKASDLGAPVHWTFRHNAAFAHLARTGAFRQELQRRATQNLPIPWAFATTDEMTAQAQFIAAQKQVYHIPPVIHQCWRNALVNRRLVYEAKVRDPASDPVSNECHRAFIEWMEAFDAIVARCFTARTPANG</sequence>